<evidence type="ECO:0000256" key="4">
    <source>
        <dbReference type="ARBA" id="ARBA00012950"/>
    </source>
</evidence>
<comment type="catalytic activity">
    <reaction evidence="10">
        <text>N-terminal L-seryl-[histone H2A] + acetyl-CoA = N-terminal N(alpha)-acetyl-L-seryl-[histone H2A] + CoA + H(+)</text>
        <dbReference type="Rhea" id="RHEA:50600"/>
        <dbReference type="Rhea" id="RHEA-COMP:12742"/>
        <dbReference type="Rhea" id="RHEA-COMP:12744"/>
        <dbReference type="ChEBI" id="CHEBI:15378"/>
        <dbReference type="ChEBI" id="CHEBI:57287"/>
        <dbReference type="ChEBI" id="CHEBI:57288"/>
        <dbReference type="ChEBI" id="CHEBI:64738"/>
        <dbReference type="ChEBI" id="CHEBI:83690"/>
        <dbReference type="EC" id="2.3.1.257"/>
    </reaction>
</comment>
<dbReference type="CDD" id="cd04301">
    <property type="entry name" value="NAT_SF"/>
    <property type="match status" value="1"/>
</dbReference>
<evidence type="ECO:0000313" key="14">
    <source>
        <dbReference type="EMBL" id="KAK4296761.1"/>
    </source>
</evidence>
<dbReference type="GO" id="GO:0043998">
    <property type="term" value="F:histone H2A acetyltransferase activity"/>
    <property type="evidence" value="ECO:0007669"/>
    <property type="project" value="InterPro"/>
</dbReference>
<dbReference type="Gene3D" id="3.40.630.30">
    <property type="match status" value="1"/>
</dbReference>
<evidence type="ECO:0000256" key="7">
    <source>
        <dbReference type="ARBA" id="ARBA00022679"/>
    </source>
</evidence>
<keyword evidence="6" id="KW-0963">Cytoplasm</keyword>
<evidence type="ECO:0000256" key="5">
    <source>
        <dbReference type="ARBA" id="ARBA00015043"/>
    </source>
</evidence>
<evidence type="ECO:0000256" key="11">
    <source>
        <dbReference type="ARBA" id="ARBA00049524"/>
    </source>
</evidence>
<evidence type="ECO:0000256" key="1">
    <source>
        <dbReference type="ARBA" id="ARBA00004123"/>
    </source>
</evidence>
<evidence type="ECO:0000313" key="15">
    <source>
        <dbReference type="Proteomes" id="UP001292094"/>
    </source>
</evidence>
<evidence type="ECO:0000256" key="12">
    <source>
        <dbReference type="SAM" id="MobiDB-lite"/>
    </source>
</evidence>
<feature type="domain" description="N-acetyltransferase" evidence="13">
    <location>
        <begin position="65"/>
        <end position="224"/>
    </location>
</feature>
<dbReference type="Pfam" id="PF00583">
    <property type="entry name" value="Acetyltransf_1"/>
    <property type="match status" value="1"/>
</dbReference>
<keyword evidence="7" id="KW-0808">Transferase</keyword>
<feature type="compositionally biased region" description="Basic and acidic residues" evidence="12">
    <location>
        <begin position="19"/>
        <end position="29"/>
    </location>
</feature>
<comment type="similarity">
    <text evidence="3">Belongs to the acetyltransferase family. NAA40 subfamily.</text>
</comment>
<dbReference type="Proteomes" id="UP001292094">
    <property type="component" value="Unassembled WGS sequence"/>
</dbReference>
<dbReference type="EC" id="2.3.1.257" evidence="4"/>
<evidence type="ECO:0000256" key="10">
    <source>
        <dbReference type="ARBA" id="ARBA00047821"/>
    </source>
</evidence>
<dbReference type="GO" id="GO:1990189">
    <property type="term" value="F:protein N-terminal-serine acetyltransferase activity"/>
    <property type="evidence" value="ECO:0007669"/>
    <property type="project" value="UniProtKB-EC"/>
</dbReference>
<comment type="caution">
    <text evidence="14">The sequence shown here is derived from an EMBL/GenBank/DDBJ whole genome shotgun (WGS) entry which is preliminary data.</text>
</comment>
<evidence type="ECO:0000256" key="2">
    <source>
        <dbReference type="ARBA" id="ARBA00004496"/>
    </source>
</evidence>
<keyword evidence="9" id="KW-0012">Acyltransferase</keyword>
<feature type="region of interest" description="Disordered" evidence="12">
    <location>
        <begin position="1"/>
        <end position="30"/>
    </location>
</feature>
<proteinExistence type="inferred from homology"/>
<dbReference type="PANTHER" id="PTHR20531">
    <property type="entry name" value="N-ALPHA-ACETYLTRANSFERASE 40"/>
    <property type="match status" value="1"/>
</dbReference>
<evidence type="ECO:0000256" key="9">
    <source>
        <dbReference type="ARBA" id="ARBA00023315"/>
    </source>
</evidence>
<dbReference type="PROSITE" id="PS51186">
    <property type="entry name" value="GNAT"/>
    <property type="match status" value="1"/>
</dbReference>
<dbReference type="PANTHER" id="PTHR20531:SF1">
    <property type="entry name" value="N-ALPHA-ACETYLTRANSFERASE 40"/>
    <property type="match status" value="1"/>
</dbReference>
<accession>A0AAE1NWX8</accession>
<comment type="subcellular location">
    <subcellularLocation>
        <location evidence="2">Cytoplasm</location>
    </subcellularLocation>
    <subcellularLocation>
        <location evidence="1">Nucleus</location>
    </subcellularLocation>
</comment>
<dbReference type="InterPro" id="IPR039949">
    <property type="entry name" value="NAA40"/>
</dbReference>
<evidence type="ECO:0000256" key="6">
    <source>
        <dbReference type="ARBA" id="ARBA00022490"/>
    </source>
</evidence>
<feature type="compositionally biased region" description="Basic residues" evidence="12">
    <location>
        <begin position="7"/>
        <end position="18"/>
    </location>
</feature>
<dbReference type="EMBL" id="JAWZYT010003778">
    <property type="protein sequence ID" value="KAK4296761.1"/>
    <property type="molecule type" value="Genomic_DNA"/>
</dbReference>
<gene>
    <name evidence="14" type="ORF">Pmani_030781</name>
</gene>
<dbReference type="InterPro" id="IPR000182">
    <property type="entry name" value="GNAT_dom"/>
</dbReference>
<name>A0AAE1NWX8_9EUCA</name>
<dbReference type="InterPro" id="IPR016181">
    <property type="entry name" value="Acyl_CoA_acyltransferase"/>
</dbReference>
<dbReference type="AlphaFoldDB" id="A0AAE1NWX8"/>
<evidence type="ECO:0000256" key="3">
    <source>
        <dbReference type="ARBA" id="ARBA00008870"/>
    </source>
</evidence>
<keyword evidence="15" id="KW-1185">Reference proteome</keyword>
<dbReference type="GO" id="GO:0005634">
    <property type="term" value="C:nucleus"/>
    <property type="evidence" value="ECO:0007669"/>
    <property type="project" value="UniProtKB-SubCell"/>
</dbReference>
<evidence type="ECO:0000256" key="8">
    <source>
        <dbReference type="ARBA" id="ARBA00023242"/>
    </source>
</evidence>
<sequence length="257" mass="30543">MNEQRQNKKLKNKNKIKERRAEQKAEAQRIKNGHRLVKEANAVPDPLEKFPSFQKFERNGLKCGLMCRRVTELEPKVLEWAMDLCKRNMQLMYEKSGEGWKEHLKREEMCEDAAWYLIVTDRVQQRPVAFSHFRFDMDYGEEVLYCYELQLETEYRQQGLGRFMLQVLELMAFTAQMSKVVLTVFKHNTSAVTFFNKCKYTIDETSPENTIDKTFEILSNLMYTIDETSPENTIDETFDYHIMSKENKVKNLQRTSL</sequence>
<comment type="catalytic activity">
    <reaction evidence="11">
        <text>N-terminal L-seryl-[histone H4] + acetyl-CoA = N-terminal N(alpha)-acetyl-L-seryl-[histone H4] + CoA + H(+)</text>
        <dbReference type="Rhea" id="RHEA:50596"/>
        <dbReference type="Rhea" id="RHEA-COMP:12740"/>
        <dbReference type="Rhea" id="RHEA-COMP:12743"/>
        <dbReference type="ChEBI" id="CHEBI:15378"/>
        <dbReference type="ChEBI" id="CHEBI:57287"/>
        <dbReference type="ChEBI" id="CHEBI:57288"/>
        <dbReference type="ChEBI" id="CHEBI:64738"/>
        <dbReference type="ChEBI" id="CHEBI:83690"/>
        <dbReference type="EC" id="2.3.1.257"/>
    </reaction>
</comment>
<reference evidence="14" key="1">
    <citation type="submission" date="2023-11" db="EMBL/GenBank/DDBJ databases">
        <title>Genome assemblies of two species of porcelain crab, Petrolisthes cinctipes and Petrolisthes manimaculis (Anomura: Porcellanidae).</title>
        <authorList>
            <person name="Angst P."/>
        </authorList>
    </citation>
    <scope>NUCLEOTIDE SEQUENCE</scope>
    <source>
        <strain evidence="14">PB745_02</strain>
        <tissue evidence="14">Gill</tissue>
    </source>
</reference>
<organism evidence="14 15">
    <name type="scientific">Petrolisthes manimaculis</name>
    <dbReference type="NCBI Taxonomy" id="1843537"/>
    <lineage>
        <taxon>Eukaryota</taxon>
        <taxon>Metazoa</taxon>
        <taxon>Ecdysozoa</taxon>
        <taxon>Arthropoda</taxon>
        <taxon>Crustacea</taxon>
        <taxon>Multicrustacea</taxon>
        <taxon>Malacostraca</taxon>
        <taxon>Eumalacostraca</taxon>
        <taxon>Eucarida</taxon>
        <taxon>Decapoda</taxon>
        <taxon>Pleocyemata</taxon>
        <taxon>Anomura</taxon>
        <taxon>Galatheoidea</taxon>
        <taxon>Porcellanidae</taxon>
        <taxon>Petrolisthes</taxon>
    </lineage>
</organism>
<evidence type="ECO:0000259" key="13">
    <source>
        <dbReference type="PROSITE" id="PS51186"/>
    </source>
</evidence>
<dbReference type="GO" id="GO:0010485">
    <property type="term" value="F:histone H4 acetyltransferase activity"/>
    <property type="evidence" value="ECO:0007669"/>
    <property type="project" value="InterPro"/>
</dbReference>
<dbReference type="SUPFAM" id="SSF55729">
    <property type="entry name" value="Acyl-CoA N-acyltransferases (Nat)"/>
    <property type="match status" value="1"/>
</dbReference>
<keyword evidence="8" id="KW-0539">Nucleus</keyword>
<dbReference type="GO" id="GO:0005737">
    <property type="term" value="C:cytoplasm"/>
    <property type="evidence" value="ECO:0007669"/>
    <property type="project" value="UniProtKB-SubCell"/>
</dbReference>
<protein>
    <recommendedName>
        <fullName evidence="5">N-alpha-acetyltransferase 40</fullName>
        <ecNumber evidence="4">2.3.1.257</ecNumber>
    </recommendedName>
</protein>